<organism evidence="2 3">
    <name type="scientific">Pseudodesulfovibrio profundus</name>
    <dbReference type="NCBI Taxonomy" id="57320"/>
    <lineage>
        <taxon>Bacteria</taxon>
        <taxon>Pseudomonadati</taxon>
        <taxon>Thermodesulfobacteriota</taxon>
        <taxon>Desulfovibrionia</taxon>
        <taxon>Desulfovibrionales</taxon>
        <taxon>Desulfovibrionaceae</taxon>
    </lineage>
</organism>
<dbReference type="AlphaFoldDB" id="A0A2C8F556"/>
<dbReference type="RefSeq" id="WP_097010283.1">
    <property type="nucleotide sequence ID" value="NZ_LT907975.1"/>
</dbReference>
<dbReference type="InterPro" id="IPR036390">
    <property type="entry name" value="WH_DNA-bd_sf"/>
</dbReference>
<gene>
    <name evidence="2" type="ORF">DPRO_0070</name>
</gene>
<dbReference type="PROSITE" id="PS01332">
    <property type="entry name" value="HTH_RRF2_1"/>
    <property type="match status" value="1"/>
</dbReference>
<dbReference type="SUPFAM" id="SSF46785">
    <property type="entry name" value="Winged helix' DNA-binding domain"/>
    <property type="match status" value="1"/>
</dbReference>
<dbReference type="PROSITE" id="PS51197">
    <property type="entry name" value="HTH_RRF2_2"/>
    <property type="match status" value="1"/>
</dbReference>
<evidence type="ECO:0000313" key="2">
    <source>
        <dbReference type="EMBL" id="SOB56947.1"/>
    </source>
</evidence>
<proteinExistence type="predicted"/>
<name>A0A2C8F556_9BACT</name>
<dbReference type="Gene3D" id="1.10.10.10">
    <property type="entry name" value="Winged helix-like DNA-binding domain superfamily/Winged helix DNA-binding domain"/>
    <property type="match status" value="1"/>
</dbReference>
<dbReference type="GO" id="GO:0003677">
    <property type="term" value="F:DNA binding"/>
    <property type="evidence" value="ECO:0007669"/>
    <property type="project" value="UniProtKB-KW"/>
</dbReference>
<dbReference type="PANTHER" id="PTHR33221">
    <property type="entry name" value="WINGED HELIX-TURN-HELIX TRANSCRIPTIONAL REGULATOR, RRF2 FAMILY"/>
    <property type="match status" value="1"/>
</dbReference>
<dbReference type="EMBL" id="LT907975">
    <property type="protein sequence ID" value="SOB56947.1"/>
    <property type="molecule type" value="Genomic_DNA"/>
</dbReference>
<dbReference type="PANTHER" id="PTHR33221:SF5">
    <property type="entry name" value="HTH-TYPE TRANSCRIPTIONAL REGULATOR ISCR"/>
    <property type="match status" value="1"/>
</dbReference>
<protein>
    <submittedName>
        <fullName evidence="2">Transcriptional regulator, BadM/Rrf2 family</fullName>
    </submittedName>
</protein>
<dbReference type="InterPro" id="IPR036388">
    <property type="entry name" value="WH-like_DNA-bd_sf"/>
</dbReference>
<evidence type="ECO:0000256" key="1">
    <source>
        <dbReference type="ARBA" id="ARBA00023125"/>
    </source>
</evidence>
<dbReference type="KEGG" id="pprf:DPRO_0070"/>
<dbReference type="GO" id="GO:0005829">
    <property type="term" value="C:cytosol"/>
    <property type="evidence" value="ECO:0007669"/>
    <property type="project" value="TreeGrafter"/>
</dbReference>
<sequence>MKLSARSRYATRLLLALADNTSDAPVRTVTLSEITGVTVQFIEQIIRPLKKAGLVTSVRGAAGGYYLARPPEKITLHDIVRHTEGSINIAECLDCEESCNKIDSCQTRSAWERVSRAIEQELESMTLAELMEPSESSEAN</sequence>
<accession>A0A2C8F556</accession>
<dbReference type="NCBIfam" id="TIGR00738">
    <property type="entry name" value="rrf2_super"/>
    <property type="match status" value="1"/>
</dbReference>
<dbReference type="InterPro" id="IPR030489">
    <property type="entry name" value="TR_Rrf2-type_CS"/>
</dbReference>
<dbReference type="OrthoDB" id="9800519at2"/>
<keyword evidence="1" id="KW-0238">DNA-binding</keyword>
<dbReference type="InterPro" id="IPR000944">
    <property type="entry name" value="Tscrpt_reg_Rrf2"/>
</dbReference>
<evidence type="ECO:0000313" key="3">
    <source>
        <dbReference type="Proteomes" id="UP000219215"/>
    </source>
</evidence>
<keyword evidence="3" id="KW-1185">Reference proteome</keyword>
<reference evidence="3" key="1">
    <citation type="submission" date="2017-09" db="EMBL/GenBank/DDBJ databases">
        <authorList>
            <person name="Regsiter A."/>
            <person name="William W."/>
        </authorList>
    </citation>
    <scope>NUCLEOTIDE SEQUENCE [LARGE SCALE GENOMIC DNA]</scope>
    <source>
        <strain evidence="3">500-1</strain>
    </source>
</reference>
<dbReference type="Proteomes" id="UP000219215">
    <property type="component" value="Chromosome DPRO"/>
</dbReference>
<dbReference type="Pfam" id="PF02082">
    <property type="entry name" value="Rrf2"/>
    <property type="match status" value="1"/>
</dbReference>
<dbReference type="GO" id="GO:0003700">
    <property type="term" value="F:DNA-binding transcription factor activity"/>
    <property type="evidence" value="ECO:0007669"/>
    <property type="project" value="TreeGrafter"/>
</dbReference>